<protein>
    <submittedName>
        <fullName evidence="2">Hint domain-containing protein</fullName>
    </submittedName>
</protein>
<sequence length="378" mass="41281">MPNTNVNLMWIGNASQLDPTPNNNINQQQANAILGWTAEGRDEIAPVSLDGNYYGSGSSRHFNTSYQSLTSRFSYTSPTSGSAQSNLRITAFLDARFAITVHDDEGNPSVVEKTGVLIQMSNGDLFFRPAADTVNDWNDITRISKVEVISVKPFPSLTTVATIGFNPEIFETDIICFTRGTLIDCADGPRPVETLRIGDLVHTLDRGLQPVRWIASRRLASELAAQPRLCPIRIRKGALGQGMPAADLLVSPQHRILVRSGIAQRMFGAAEVLVAAKQLLELQGVEIARLDSVEYVHFAFDRHEIVTANGAPSESLYPGPQALKSLGIAARDELFAIFPQLREGDQPPVAARELVSGRQGRKLAARHAMHARPLVAMH</sequence>
<dbReference type="EMBL" id="FNXG01000003">
    <property type="protein sequence ID" value="SEH98838.1"/>
    <property type="molecule type" value="Genomic_DNA"/>
</dbReference>
<evidence type="ECO:0000313" key="2">
    <source>
        <dbReference type="EMBL" id="SEH98838.1"/>
    </source>
</evidence>
<evidence type="ECO:0000259" key="1">
    <source>
        <dbReference type="Pfam" id="PF13403"/>
    </source>
</evidence>
<proteinExistence type="predicted"/>
<dbReference type="InterPro" id="IPR028992">
    <property type="entry name" value="Hedgehog/Intein_dom"/>
</dbReference>
<feature type="domain" description="Hedgehog/Intein (Hint)" evidence="1">
    <location>
        <begin position="175"/>
        <end position="319"/>
    </location>
</feature>
<organism evidence="2 3">
    <name type="scientific">Paracoccus alkenifer</name>
    <dbReference type="NCBI Taxonomy" id="65735"/>
    <lineage>
        <taxon>Bacteria</taxon>
        <taxon>Pseudomonadati</taxon>
        <taxon>Pseudomonadota</taxon>
        <taxon>Alphaproteobacteria</taxon>
        <taxon>Rhodobacterales</taxon>
        <taxon>Paracoccaceae</taxon>
        <taxon>Paracoccus</taxon>
    </lineage>
</organism>
<dbReference type="InterPro" id="IPR036844">
    <property type="entry name" value="Hint_dom_sf"/>
</dbReference>
<gene>
    <name evidence="2" type="ORF">SAMN04488075_2105</name>
</gene>
<reference evidence="3" key="1">
    <citation type="submission" date="2016-10" db="EMBL/GenBank/DDBJ databases">
        <authorList>
            <person name="Varghese N."/>
            <person name="Submissions S."/>
        </authorList>
    </citation>
    <scope>NUCLEOTIDE SEQUENCE [LARGE SCALE GENOMIC DNA]</scope>
    <source>
        <strain evidence="3">DSM 11593</strain>
    </source>
</reference>
<evidence type="ECO:0000313" key="3">
    <source>
        <dbReference type="Proteomes" id="UP000199125"/>
    </source>
</evidence>
<dbReference type="STRING" id="65735.SAMN04488075_2105"/>
<dbReference type="Proteomes" id="UP000199125">
    <property type="component" value="Unassembled WGS sequence"/>
</dbReference>
<dbReference type="SUPFAM" id="SSF51294">
    <property type="entry name" value="Hedgehog/intein (Hint) domain"/>
    <property type="match status" value="1"/>
</dbReference>
<accession>A0A1H6MLW1</accession>
<dbReference type="Gene3D" id="2.170.16.10">
    <property type="entry name" value="Hedgehog/Intein (Hint) domain"/>
    <property type="match status" value="1"/>
</dbReference>
<dbReference type="AlphaFoldDB" id="A0A1H6MLW1"/>
<dbReference type="RefSeq" id="WP_245728762.1">
    <property type="nucleotide sequence ID" value="NZ_FNXG01000003.1"/>
</dbReference>
<keyword evidence="3" id="KW-1185">Reference proteome</keyword>
<name>A0A1H6MLW1_9RHOB</name>
<dbReference type="Pfam" id="PF13403">
    <property type="entry name" value="Hint_2"/>
    <property type="match status" value="1"/>
</dbReference>